<dbReference type="InterPro" id="IPR050275">
    <property type="entry name" value="PGM_Phosphatase"/>
</dbReference>
<dbReference type="PANTHER" id="PTHR48100">
    <property type="entry name" value="BROAD-SPECIFICITY PHOSPHATASE YOR283W-RELATED"/>
    <property type="match status" value="1"/>
</dbReference>
<organism evidence="3 4">
    <name type="scientific">Pseudoglutamicibacter cumminsii</name>
    <dbReference type="NCBI Taxonomy" id="156979"/>
    <lineage>
        <taxon>Bacteria</taxon>
        <taxon>Bacillati</taxon>
        <taxon>Actinomycetota</taxon>
        <taxon>Actinomycetes</taxon>
        <taxon>Micrococcales</taxon>
        <taxon>Micrococcaceae</taxon>
        <taxon>Pseudoglutamicibacter</taxon>
    </lineage>
</organism>
<accession>A0AAP4FI45</accession>
<feature type="binding site" evidence="2">
    <location>
        <position position="72"/>
    </location>
    <ligand>
        <name>substrate</name>
    </ligand>
</feature>
<evidence type="ECO:0000313" key="3">
    <source>
        <dbReference type="EMBL" id="MDK6275010.1"/>
    </source>
</evidence>
<dbReference type="PANTHER" id="PTHR48100:SF59">
    <property type="entry name" value="ADENOSYLCOBALAMIN_ALPHA-RIBAZOLE PHOSPHATASE"/>
    <property type="match status" value="1"/>
</dbReference>
<dbReference type="Proteomes" id="UP001240483">
    <property type="component" value="Unassembled WGS sequence"/>
</dbReference>
<dbReference type="PROSITE" id="PS00175">
    <property type="entry name" value="PG_MUTASE"/>
    <property type="match status" value="1"/>
</dbReference>
<dbReference type="AlphaFoldDB" id="A0AAP4FI45"/>
<evidence type="ECO:0000313" key="4">
    <source>
        <dbReference type="Proteomes" id="UP001240483"/>
    </source>
</evidence>
<dbReference type="CDD" id="cd07067">
    <property type="entry name" value="HP_PGM_like"/>
    <property type="match status" value="1"/>
</dbReference>
<dbReference type="GO" id="GO:0016791">
    <property type="term" value="F:phosphatase activity"/>
    <property type="evidence" value="ECO:0007669"/>
    <property type="project" value="TreeGrafter"/>
</dbReference>
<feature type="active site" description="Proton donor/acceptor" evidence="1">
    <location>
        <position position="97"/>
    </location>
</feature>
<evidence type="ECO:0000256" key="1">
    <source>
        <dbReference type="PIRSR" id="PIRSR613078-1"/>
    </source>
</evidence>
<sequence length="219" mass="24041">MSTSPLQIPSLALVRHGQTDWNKERRFQGSSEVPLNPTGIEQARAAAEALRTDAASRWGSPWDVILTSPQLRARETAEIIAEHLGLEAPRVVAGLKERSYGPYEGRAYGDLDKEAFTYLFPAHLPNVEEIEARGKELGILEGVETSKDAGHRAVTALAEALRSNPGQRIIAVSHGSTTRCLLNTLDEWNISNPGLSNCDIRYLTPAQEAHLHHIRNALP</sequence>
<comment type="caution">
    <text evidence="3">The sequence shown here is derived from an EMBL/GenBank/DDBJ whole genome shotgun (WGS) entry which is preliminary data.</text>
</comment>
<feature type="binding site" evidence="2">
    <location>
        <begin position="15"/>
        <end position="22"/>
    </location>
    <ligand>
        <name>substrate</name>
    </ligand>
</feature>
<evidence type="ECO:0000256" key="2">
    <source>
        <dbReference type="PIRSR" id="PIRSR613078-2"/>
    </source>
</evidence>
<feature type="binding site" evidence="2">
    <location>
        <begin position="97"/>
        <end position="100"/>
    </location>
    <ligand>
        <name>substrate</name>
    </ligand>
</feature>
<dbReference type="InterPro" id="IPR013078">
    <property type="entry name" value="His_Pase_superF_clade-1"/>
</dbReference>
<feature type="active site" description="Tele-phosphohistidine intermediate" evidence="1">
    <location>
        <position position="16"/>
    </location>
</feature>
<dbReference type="InterPro" id="IPR029033">
    <property type="entry name" value="His_PPase_superfam"/>
</dbReference>
<name>A0AAP4FI45_9MICC</name>
<dbReference type="Gene3D" id="3.40.50.1240">
    <property type="entry name" value="Phosphoglycerate mutase-like"/>
    <property type="match status" value="1"/>
</dbReference>
<dbReference type="Pfam" id="PF00300">
    <property type="entry name" value="His_Phos_1"/>
    <property type="match status" value="1"/>
</dbReference>
<dbReference type="GO" id="GO:0005737">
    <property type="term" value="C:cytoplasm"/>
    <property type="evidence" value="ECO:0007669"/>
    <property type="project" value="TreeGrafter"/>
</dbReference>
<proteinExistence type="predicted"/>
<keyword evidence="3" id="KW-0378">Hydrolase</keyword>
<gene>
    <name evidence="3" type="ORF">QP116_04540</name>
</gene>
<dbReference type="SUPFAM" id="SSF53254">
    <property type="entry name" value="Phosphoglycerate mutase-like"/>
    <property type="match status" value="1"/>
</dbReference>
<reference evidence="3" key="1">
    <citation type="submission" date="2023-05" db="EMBL/GenBank/DDBJ databases">
        <title>Cataloging the Phylogenetic Diversity of Human Bladder Bacteria.</title>
        <authorList>
            <person name="Du J."/>
        </authorList>
    </citation>
    <scope>NUCLEOTIDE SEQUENCE</scope>
    <source>
        <strain evidence="3">UMB9978</strain>
    </source>
</reference>
<dbReference type="SMART" id="SM00855">
    <property type="entry name" value="PGAM"/>
    <property type="match status" value="1"/>
</dbReference>
<dbReference type="EMBL" id="JASODW010000004">
    <property type="protein sequence ID" value="MDK6275010.1"/>
    <property type="molecule type" value="Genomic_DNA"/>
</dbReference>
<dbReference type="InterPro" id="IPR001345">
    <property type="entry name" value="PG/BPGM_mutase_AS"/>
</dbReference>
<dbReference type="RefSeq" id="WP_101629772.1">
    <property type="nucleotide sequence ID" value="NZ_CALUAG010000002.1"/>
</dbReference>
<protein>
    <submittedName>
        <fullName evidence="3">Histidine phosphatase family protein</fullName>
        <ecNumber evidence="3">3.1.3.-</ecNumber>
    </submittedName>
</protein>
<dbReference type="EC" id="3.1.3.-" evidence="3"/>